<dbReference type="InterPro" id="IPR010182">
    <property type="entry name" value="ArgE/DapE"/>
</dbReference>
<keyword evidence="10" id="KW-0170">Cobalt</keyword>
<evidence type="ECO:0000256" key="6">
    <source>
        <dbReference type="ARBA" id="ARBA00022801"/>
    </source>
</evidence>
<keyword evidence="13" id="KW-1185">Reference proteome</keyword>
<comment type="similarity">
    <text evidence="3">Belongs to the peptidase M20A family.</text>
</comment>
<evidence type="ECO:0000256" key="8">
    <source>
        <dbReference type="ARBA" id="ARBA00022915"/>
    </source>
</evidence>
<dbReference type="STRING" id="460384.SAMN05216313_104142"/>
<comment type="cofactor">
    <cofactor evidence="2">
        <name>Zn(2+)</name>
        <dbReference type="ChEBI" id="CHEBI:29105"/>
    </cofactor>
</comment>
<evidence type="ECO:0000256" key="7">
    <source>
        <dbReference type="ARBA" id="ARBA00022833"/>
    </source>
</evidence>
<dbReference type="Proteomes" id="UP000198508">
    <property type="component" value="Unassembled WGS sequence"/>
</dbReference>
<keyword evidence="8" id="KW-0220">Diaminopimelate biosynthesis</keyword>
<keyword evidence="9" id="KW-0457">Lysine biosynthesis</keyword>
<evidence type="ECO:0000256" key="2">
    <source>
        <dbReference type="ARBA" id="ARBA00001947"/>
    </source>
</evidence>
<protein>
    <submittedName>
        <fullName evidence="12">Acetylornithine deacetylase</fullName>
    </submittedName>
</protein>
<dbReference type="InterPro" id="IPR002933">
    <property type="entry name" value="Peptidase_M20"/>
</dbReference>
<evidence type="ECO:0000256" key="5">
    <source>
        <dbReference type="ARBA" id="ARBA00022723"/>
    </source>
</evidence>
<accession>A0A1I0DED0</accession>
<sequence length="397" mass="43947">MDSNTMREAVTPHETIELLKSLVRIPSVNGSEEAVALWLKDLFQNLGLETSLYEVEPHRPAVVGILHGKRPGKRLMYTTHFDTHVTDNMEIPPFEPEIRENRLYGRGSCDAKGSIAAMIMSAVLLQRTGCDFSGDLLLAFVPDEEYMNKGTTYLMEQGVTADMAVVGEPTEMAVGFGHRGCTHIDINVTGRAYHSAFPERGINAIEQMAHVITALRSEFFPTYEQKHHPYLGHPVINLGLIRGGTRIHTVADKCCASFLRRDLPGETTDDILGGIQEFLDRLMARDPKLCAHVSLSTIQQRIRLPFFMEPDHPLVSGVSESCRRAAGRAGEKQVMNYYCDASILCTESSIPTVIFGPGSISVAHSAVEYIELDQLTDAVYIYADYAMSLLAGEEKTP</sequence>
<dbReference type="CDD" id="cd08659">
    <property type="entry name" value="M20_ArgE_DapE-like"/>
    <property type="match status" value="1"/>
</dbReference>
<dbReference type="SUPFAM" id="SSF55031">
    <property type="entry name" value="Bacterial exopeptidase dimerisation domain"/>
    <property type="match status" value="1"/>
</dbReference>
<name>A0A1I0DED0_9FIRM</name>
<dbReference type="NCBIfam" id="TIGR01910">
    <property type="entry name" value="DapE-ArgE"/>
    <property type="match status" value="1"/>
</dbReference>
<dbReference type="AlphaFoldDB" id="A0A1I0DED0"/>
<dbReference type="PANTHER" id="PTHR43808:SF8">
    <property type="entry name" value="PEPTIDASE M20 DIMERISATION DOMAIN-CONTAINING PROTEIN"/>
    <property type="match status" value="1"/>
</dbReference>
<reference evidence="13" key="1">
    <citation type="submission" date="2016-10" db="EMBL/GenBank/DDBJ databases">
        <authorList>
            <person name="Varghese N."/>
            <person name="Submissions S."/>
        </authorList>
    </citation>
    <scope>NUCLEOTIDE SEQUENCE [LARGE SCALE GENOMIC DNA]</scope>
    <source>
        <strain evidence="13">NLAE-zl-G277</strain>
    </source>
</reference>
<evidence type="ECO:0000256" key="9">
    <source>
        <dbReference type="ARBA" id="ARBA00023154"/>
    </source>
</evidence>
<dbReference type="Gene3D" id="3.40.630.10">
    <property type="entry name" value="Zn peptidases"/>
    <property type="match status" value="1"/>
</dbReference>
<organism evidence="12 13">
    <name type="scientific">Enterocloster lavalensis</name>
    <dbReference type="NCBI Taxonomy" id="460384"/>
    <lineage>
        <taxon>Bacteria</taxon>
        <taxon>Bacillati</taxon>
        <taxon>Bacillota</taxon>
        <taxon>Clostridia</taxon>
        <taxon>Lachnospirales</taxon>
        <taxon>Lachnospiraceae</taxon>
        <taxon>Enterocloster</taxon>
    </lineage>
</organism>
<keyword evidence="4" id="KW-0028">Amino-acid biosynthesis</keyword>
<comment type="cofactor">
    <cofactor evidence="1">
        <name>Co(2+)</name>
        <dbReference type="ChEBI" id="CHEBI:48828"/>
    </cofactor>
</comment>
<evidence type="ECO:0000256" key="3">
    <source>
        <dbReference type="ARBA" id="ARBA00006247"/>
    </source>
</evidence>
<dbReference type="InterPro" id="IPR011650">
    <property type="entry name" value="Peptidase_M20_dimer"/>
</dbReference>
<dbReference type="SUPFAM" id="SSF53187">
    <property type="entry name" value="Zn-dependent exopeptidases"/>
    <property type="match status" value="1"/>
</dbReference>
<dbReference type="GO" id="GO:0019877">
    <property type="term" value="P:diaminopimelate biosynthetic process"/>
    <property type="evidence" value="ECO:0007669"/>
    <property type="project" value="UniProtKB-KW"/>
</dbReference>
<dbReference type="Pfam" id="PF07687">
    <property type="entry name" value="M20_dimer"/>
    <property type="match status" value="1"/>
</dbReference>
<keyword evidence="5" id="KW-0479">Metal-binding</keyword>
<gene>
    <name evidence="12" type="ORF">SAMN05216313_104142</name>
</gene>
<dbReference type="PANTHER" id="PTHR43808">
    <property type="entry name" value="ACETYLORNITHINE DEACETYLASE"/>
    <property type="match status" value="1"/>
</dbReference>
<dbReference type="InterPro" id="IPR036264">
    <property type="entry name" value="Bact_exopeptidase_dim_dom"/>
</dbReference>
<evidence type="ECO:0000256" key="10">
    <source>
        <dbReference type="ARBA" id="ARBA00023285"/>
    </source>
</evidence>
<dbReference type="GO" id="GO:0016787">
    <property type="term" value="F:hydrolase activity"/>
    <property type="evidence" value="ECO:0007669"/>
    <property type="project" value="UniProtKB-KW"/>
</dbReference>
<evidence type="ECO:0000313" key="12">
    <source>
        <dbReference type="EMBL" id="SET30618.1"/>
    </source>
</evidence>
<dbReference type="GO" id="GO:0009085">
    <property type="term" value="P:lysine biosynthetic process"/>
    <property type="evidence" value="ECO:0007669"/>
    <property type="project" value="UniProtKB-KW"/>
</dbReference>
<keyword evidence="7" id="KW-0862">Zinc</keyword>
<feature type="domain" description="Peptidase M20 dimerisation" evidence="11">
    <location>
        <begin position="177"/>
        <end position="284"/>
    </location>
</feature>
<dbReference type="RefSeq" id="WP_092361389.1">
    <property type="nucleotide sequence ID" value="NZ_FOIM01000004.1"/>
</dbReference>
<keyword evidence="6" id="KW-0378">Hydrolase</keyword>
<evidence type="ECO:0000256" key="1">
    <source>
        <dbReference type="ARBA" id="ARBA00001941"/>
    </source>
</evidence>
<evidence type="ECO:0000259" key="11">
    <source>
        <dbReference type="Pfam" id="PF07687"/>
    </source>
</evidence>
<dbReference type="InterPro" id="IPR050072">
    <property type="entry name" value="Peptidase_M20A"/>
</dbReference>
<evidence type="ECO:0000256" key="4">
    <source>
        <dbReference type="ARBA" id="ARBA00022605"/>
    </source>
</evidence>
<dbReference type="EMBL" id="FOIM01000004">
    <property type="protein sequence ID" value="SET30618.1"/>
    <property type="molecule type" value="Genomic_DNA"/>
</dbReference>
<dbReference type="Pfam" id="PF01546">
    <property type="entry name" value="Peptidase_M20"/>
    <property type="match status" value="1"/>
</dbReference>
<proteinExistence type="inferred from homology"/>
<evidence type="ECO:0000313" key="13">
    <source>
        <dbReference type="Proteomes" id="UP000198508"/>
    </source>
</evidence>
<dbReference type="GeneID" id="93276252"/>
<dbReference type="GO" id="GO:0046872">
    <property type="term" value="F:metal ion binding"/>
    <property type="evidence" value="ECO:0007669"/>
    <property type="project" value="UniProtKB-KW"/>
</dbReference>
<dbReference type="Gene3D" id="3.30.70.360">
    <property type="match status" value="1"/>
</dbReference>